<reference evidence="2 3" key="1">
    <citation type="journal article" date="2020" name="Sci. Rep.">
        <title>A novel cyanobacterial geosmin producer, revising GeoA distribution and dispersion patterns in Bacteria.</title>
        <authorList>
            <person name="Churro C."/>
            <person name="Semedo-Aguiar A.P."/>
            <person name="Silva A.D."/>
            <person name="Pereira-Leal J.B."/>
            <person name="Leite R.B."/>
        </authorList>
    </citation>
    <scope>NUCLEOTIDE SEQUENCE [LARGE SCALE GENOMIC DNA]</scope>
    <source>
        <strain evidence="2 3">IPMA8</strain>
    </source>
</reference>
<protein>
    <submittedName>
        <fullName evidence="2">Uncharacterized protein</fullName>
    </submittedName>
</protein>
<organism evidence="2 3">
    <name type="scientific">Microcoleus asticus IPMA8</name>
    <dbReference type="NCBI Taxonomy" id="2563858"/>
    <lineage>
        <taxon>Bacteria</taxon>
        <taxon>Bacillati</taxon>
        <taxon>Cyanobacteriota</taxon>
        <taxon>Cyanophyceae</taxon>
        <taxon>Oscillatoriophycideae</taxon>
        <taxon>Oscillatoriales</taxon>
        <taxon>Microcoleaceae</taxon>
        <taxon>Microcoleus</taxon>
        <taxon>Microcoleus asticus</taxon>
    </lineage>
</organism>
<proteinExistence type="predicted"/>
<feature type="region of interest" description="Disordered" evidence="1">
    <location>
        <begin position="1"/>
        <end position="21"/>
    </location>
</feature>
<evidence type="ECO:0000313" key="3">
    <source>
        <dbReference type="Proteomes" id="UP000702425"/>
    </source>
</evidence>
<dbReference type="EMBL" id="SRRZ01000307">
    <property type="protein sequence ID" value="NQE38665.1"/>
    <property type="molecule type" value="Genomic_DNA"/>
</dbReference>
<evidence type="ECO:0000313" key="2">
    <source>
        <dbReference type="EMBL" id="NQE38665.1"/>
    </source>
</evidence>
<gene>
    <name evidence="2" type="ORF">E5S67_06450</name>
</gene>
<name>A0ABX2D7M4_9CYAN</name>
<comment type="caution">
    <text evidence="2">The sequence shown here is derived from an EMBL/GenBank/DDBJ whole genome shotgun (WGS) entry which is preliminary data.</text>
</comment>
<keyword evidence="3" id="KW-1185">Reference proteome</keyword>
<evidence type="ECO:0000256" key="1">
    <source>
        <dbReference type="SAM" id="MobiDB-lite"/>
    </source>
</evidence>
<dbReference type="Proteomes" id="UP000702425">
    <property type="component" value="Unassembled WGS sequence"/>
</dbReference>
<sequence length="59" mass="6840">MTYLDRGSDVEQVLSQQSPSNESIVQYNRPFRQRFMLRGSLNVNLCLCDRTSLSIPNNF</sequence>
<accession>A0ABX2D7M4</accession>